<sequence length="473" mass="54176">MANLNNGFPLKSEPRDVTKFELFPTRANNDPVPEWPKADGISRTLPLFQVPTRTNPASNFGTALPRPQGLTTVSINYQPGDNISPILERLQRPCPDLQELKLIGPEPTDAPSKCVGELLSTLWAPQLKCLVLRYTEVTCLEKGNWTSFQLTHLEIVKSDTSVHDIFTSDWLNILETQPTLQTLYLSGCNGSSINTMEGSDAPVHRSRRVVNLPYLKEFRYNSEIANCNELIEFLEFPSTCYVHIVAGQHTKTEDRDLQGTRRAFERILRKLYHELQSARLQYPGSHLDWHFRFTEHCIALDITMCFDWNLPMQSRRFTFEYNVLHTVEMDVGMGGVLANALLCDVFINVRESLNHIAEPTALVLEVSCSLTHRWYDDHLPLTDLLKTFRHCHQLTLAGKSILNLVEFNLFHRQVLEAMIPSLMVIHLRVPVPARILHHQLSQKIGHFIQQWHIAGRQPPFVNWVYHNSSHAPN</sequence>
<dbReference type="OrthoDB" id="10687150at2759"/>
<proteinExistence type="predicted"/>
<dbReference type="InterPro" id="IPR032675">
    <property type="entry name" value="LRR_dom_sf"/>
</dbReference>
<protein>
    <submittedName>
        <fullName evidence="1">Uncharacterized protein</fullName>
    </submittedName>
</protein>
<accession>A0A8H8CHK2</accession>
<gene>
    <name evidence="1" type="ORF">JR316_009353</name>
</gene>
<dbReference type="Gene3D" id="3.80.10.10">
    <property type="entry name" value="Ribonuclease Inhibitor"/>
    <property type="match status" value="1"/>
</dbReference>
<dbReference type="AlphaFoldDB" id="A0A8H8CHK2"/>
<reference evidence="1" key="1">
    <citation type="submission" date="2021-02" db="EMBL/GenBank/DDBJ databases">
        <title>Psilocybe cubensis genome.</title>
        <authorList>
            <person name="Mckernan K.J."/>
            <person name="Crawford S."/>
            <person name="Trippe A."/>
            <person name="Kane L.T."/>
            <person name="Mclaughlin S."/>
        </authorList>
    </citation>
    <scope>NUCLEOTIDE SEQUENCE [LARGE SCALE GENOMIC DNA]</scope>
    <source>
        <strain evidence="1">MGC-MH-2018</strain>
    </source>
</reference>
<organism evidence="1">
    <name type="scientific">Psilocybe cubensis</name>
    <name type="common">Psychedelic mushroom</name>
    <name type="synonym">Stropharia cubensis</name>
    <dbReference type="NCBI Taxonomy" id="181762"/>
    <lineage>
        <taxon>Eukaryota</taxon>
        <taxon>Fungi</taxon>
        <taxon>Dikarya</taxon>
        <taxon>Basidiomycota</taxon>
        <taxon>Agaricomycotina</taxon>
        <taxon>Agaricomycetes</taxon>
        <taxon>Agaricomycetidae</taxon>
        <taxon>Agaricales</taxon>
        <taxon>Agaricineae</taxon>
        <taxon>Strophariaceae</taxon>
        <taxon>Psilocybe</taxon>
    </lineage>
</organism>
<evidence type="ECO:0000313" key="1">
    <source>
        <dbReference type="EMBL" id="KAG5165768.1"/>
    </source>
</evidence>
<comment type="caution">
    <text evidence="1">The sequence shown here is derived from an EMBL/GenBank/DDBJ whole genome shotgun (WGS) entry which is preliminary data.</text>
</comment>
<dbReference type="EMBL" id="JAFIQS010000009">
    <property type="protein sequence ID" value="KAG5165768.1"/>
    <property type="molecule type" value="Genomic_DNA"/>
</dbReference>
<name>A0A8H8CHK2_PSICU</name>
<dbReference type="SUPFAM" id="SSF52047">
    <property type="entry name" value="RNI-like"/>
    <property type="match status" value="1"/>
</dbReference>